<sequence>MKIAAIGLAGLGIVCAGVWAVALVVKNNSPVATSVVPSPVPTTQATGSGGGSAFDETSKETCGDPPDASATWYAVFIDGGNLNEVHRRFCKDAIAVNRQDSGKASIQVASFSDRARAEAFAKSVSGEVSRYEPKVAGRESTVGTTSEPGSKMRQAIESYASRNYERSLKLFQEIIEEDPSNAQVWRNLGEAYHATGDDYNASLAMNKSKEIYLQNGDKNGAYQVETQLESWKSKRV</sequence>
<dbReference type="EMBL" id="AP018203">
    <property type="protein sequence ID" value="BAY53705.1"/>
    <property type="molecule type" value="Genomic_DNA"/>
</dbReference>
<evidence type="ECO:0000313" key="3">
    <source>
        <dbReference type="Proteomes" id="UP000217895"/>
    </source>
</evidence>
<dbReference type="InterPro" id="IPR011990">
    <property type="entry name" value="TPR-like_helical_dom_sf"/>
</dbReference>
<name>A0A1Z4JA96_LEPBY</name>
<dbReference type="Proteomes" id="UP000217895">
    <property type="component" value="Chromosome"/>
</dbReference>
<accession>A0A1Z4JA96</accession>
<protein>
    <submittedName>
        <fullName evidence="2">Uncharacterized protein</fullName>
    </submittedName>
</protein>
<gene>
    <name evidence="2" type="ORF">NIES2135_05150</name>
</gene>
<feature type="compositionally biased region" description="Low complexity" evidence="1">
    <location>
        <begin position="37"/>
        <end position="46"/>
    </location>
</feature>
<reference evidence="2 3" key="1">
    <citation type="submission" date="2017-06" db="EMBL/GenBank/DDBJ databases">
        <title>Genome sequencing of cyanobaciteial culture collection at National Institute for Environmental Studies (NIES).</title>
        <authorList>
            <person name="Hirose Y."/>
            <person name="Shimura Y."/>
            <person name="Fujisawa T."/>
            <person name="Nakamura Y."/>
            <person name="Kawachi M."/>
        </authorList>
    </citation>
    <scope>NUCLEOTIDE SEQUENCE [LARGE SCALE GENOMIC DNA]</scope>
    <source>
        <strain evidence="2 3">NIES-2135</strain>
    </source>
</reference>
<evidence type="ECO:0000256" key="1">
    <source>
        <dbReference type="SAM" id="MobiDB-lite"/>
    </source>
</evidence>
<evidence type="ECO:0000313" key="2">
    <source>
        <dbReference type="EMBL" id="BAY53705.1"/>
    </source>
</evidence>
<feature type="region of interest" description="Disordered" evidence="1">
    <location>
        <begin position="37"/>
        <end position="65"/>
    </location>
</feature>
<dbReference type="AlphaFoldDB" id="A0A1Z4JA96"/>
<dbReference type="Pfam" id="PF13431">
    <property type="entry name" value="TPR_17"/>
    <property type="match status" value="1"/>
</dbReference>
<dbReference type="SUPFAM" id="SSF48452">
    <property type="entry name" value="TPR-like"/>
    <property type="match status" value="1"/>
</dbReference>
<keyword evidence="3" id="KW-1185">Reference proteome</keyword>
<organism evidence="2 3">
    <name type="scientific">Leptolyngbya boryana NIES-2135</name>
    <dbReference type="NCBI Taxonomy" id="1973484"/>
    <lineage>
        <taxon>Bacteria</taxon>
        <taxon>Bacillati</taxon>
        <taxon>Cyanobacteriota</taxon>
        <taxon>Cyanophyceae</taxon>
        <taxon>Leptolyngbyales</taxon>
        <taxon>Leptolyngbyaceae</taxon>
        <taxon>Leptolyngbya group</taxon>
        <taxon>Leptolyngbya</taxon>
    </lineage>
</organism>
<dbReference type="Gene3D" id="1.25.40.10">
    <property type="entry name" value="Tetratricopeptide repeat domain"/>
    <property type="match status" value="1"/>
</dbReference>
<proteinExistence type="predicted"/>